<dbReference type="InterPro" id="IPR016181">
    <property type="entry name" value="Acyl_CoA_acyltransferase"/>
</dbReference>
<evidence type="ECO:0000313" key="2">
    <source>
        <dbReference type="Proteomes" id="UP000565078"/>
    </source>
</evidence>
<organism evidence="1 2">
    <name type="scientific">Candidatus Iainarchaeum sp</name>
    <dbReference type="NCBI Taxonomy" id="3101447"/>
    <lineage>
        <taxon>Archaea</taxon>
        <taxon>Candidatus Iainarchaeota</taxon>
        <taxon>Candidatus Iainarchaeia</taxon>
        <taxon>Candidatus Iainarchaeales</taxon>
        <taxon>Candidatus Iainarchaeaceae</taxon>
        <taxon>Candidatus Iainarchaeum</taxon>
    </lineage>
</organism>
<accession>A0A7J4IWB0</accession>
<dbReference type="SUPFAM" id="SSF55729">
    <property type="entry name" value="Acyl-CoA N-acyltransferases (Nat)"/>
    <property type="match status" value="1"/>
</dbReference>
<dbReference type="Proteomes" id="UP000565078">
    <property type="component" value="Unassembled WGS sequence"/>
</dbReference>
<protein>
    <submittedName>
        <fullName evidence="1">Uncharacterized protein</fullName>
    </submittedName>
</protein>
<dbReference type="EMBL" id="DUGC01000008">
    <property type="protein sequence ID" value="HIH09130.1"/>
    <property type="molecule type" value="Genomic_DNA"/>
</dbReference>
<dbReference type="AlphaFoldDB" id="A0A7J4IWB0"/>
<sequence length="123" mass="14126">MIYFYYDAMDVLKPLVAVNEKLDYIGRFTTDNNIKIRFVQNDYRGFGIGSAAFRMIERMHAQTGKRQVLITANTSGLLAFLAKNGYRPRAKSIRQLFKGLAKSRQPGEQLPKPISVIKRLRKN</sequence>
<name>A0A7J4IWB0_9ARCH</name>
<reference evidence="2" key="1">
    <citation type="journal article" date="2020" name="bioRxiv">
        <title>A rank-normalized archaeal taxonomy based on genome phylogeny resolves widespread incomplete and uneven classifications.</title>
        <authorList>
            <person name="Rinke C."/>
            <person name="Chuvochina M."/>
            <person name="Mussig A.J."/>
            <person name="Chaumeil P.-A."/>
            <person name="Waite D.W."/>
            <person name="Whitman W.B."/>
            <person name="Parks D.H."/>
            <person name="Hugenholtz P."/>
        </authorList>
    </citation>
    <scope>NUCLEOTIDE SEQUENCE [LARGE SCALE GENOMIC DNA]</scope>
</reference>
<evidence type="ECO:0000313" key="1">
    <source>
        <dbReference type="EMBL" id="HIH09130.1"/>
    </source>
</evidence>
<dbReference type="Gene3D" id="3.40.630.30">
    <property type="match status" value="1"/>
</dbReference>
<comment type="caution">
    <text evidence="1">The sequence shown here is derived from an EMBL/GenBank/DDBJ whole genome shotgun (WGS) entry which is preliminary data.</text>
</comment>
<proteinExistence type="predicted"/>
<gene>
    <name evidence="1" type="ORF">HA254_00505</name>
</gene>